<reference evidence="4" key="1">
    <citation type="journal article" date="2016" name="PLoS Negl. Trop. Dis.">
        <title>Evolution of the Transmission-Blocking Vaccine Candidates Pvs28 and Pvs25 in Plasmodium vivax: Geographic Differentiation and Evidence of Positive Selection.</title>
        <authorList>
            <person name="Chaurio R.A."/>
            <person name="Pacheco M.A."/>
            <person name="Cornejo O.E."/>
            <person name="Durrego E."/>
            <person name="Stanley C.E.Jr."/>
            <person name="Castillo A.I."/>
            <person name="Herrera S."/>
            <person name="Escalante A.A."/>
        </authorList>
    </citation>
    <scope>NUCLEOTIDE SEQUENCE</scope>
    <source>
        <strain evidence="4">H-CDC</strain>
    </source>
</reference>
<sequence length="226" mass="24288">MNTHHSFLFLLAIVLAVKYTFAKVTVDTQCKNGYLIQKSNNFECKCNDGFVVTNENTCEEKKDCKVEQNMNKPCGDYAVCTFTRGHDTQRAALCTCIPNYIPLNNVCSPRRCDGVICGKGKCMLDPDNSNSIICSCDIGTVLDDSKKCTKPGETKCQLKCKGNEQCKLTDNYYQCPSDGSGGQGSGGEGNGGGGSGGSTGAAYSLMNGSAVISILVVFYLFMMSLL</sequence>
<dbReference type="VEuPathDB" id="PlasmoDB:PKNOH_S03330400"/>
<protein>
    <submittedName>
        <fullName evidence="4">Ookinete surface protein P28</fullName>
    </submittedName>
</protein>
<feature type="domain" description="EGF-like" evidence="3">
    <location>
        <begin position="111"/>
        <end position="149"/>
    </location>
</feature>
<dbReference type="GO" id="GO:0009986">
    <property type="term" value="C:cell surface"/>
    <property type="evidence" value="ECO:0007669"/>
    <property type="project" value="InterPro"/>
</dbReference>
<dbReference type="VEuPathDB" id="PlasmoDB:PKNH_0615600"/>
<keyword evidence="1" id="KW-0472">Membrane</keyword>
<feature type="domain" description="EGF-like" evidence="3">
    <location>
        <begin position="29"/>
        <end position="59"/>
    </location>
</feature>
<keyword evidence="1" id="KW-0812">Transmembrane</keyword>
<feature type="signal peptide" evidence="2">
    <location>
        <begin position="1"/>
        <end position="22"/>
    </location>
</feature>
<dbReference type="SMART" id="SM00181">
    <property type="entry name" value="EGF"/>
    <property type="match status" value="3"/>
</dbReference>
<keyword evidence="1" id="KW-1133">Transmembrane helix</keyword>
<organism evidence="4">
    <name type="scientific">Plasmodium knowlesi</name>
    <dbReference type="NCBI Taxonomy" id="5850"/>
    <lineage>
        <taxon>Eukaryota</taxon>
        <taxon>Sar</taxon>
        <taxon>Alveolata</taxon>
        <taxon>Apicomplexa</taxon>
        <taxon>Aconoidasida</taxon>
        <taxon>Haemosporida</taxon>
        <taxon>Plasmodiidae</taxon>
        <taxon>Plasmodium</taxon>
        <taxon>Plasmodium (Plasmodium)</taxon>
    </lineage>
</organism>
<proteinExistence type="predicted"/>
<accession>A0A1B0WVR0</accession>
<feature type="domain" description="EGF-like" evidence="3">
    <location>
        <begin position="63"/>
        <end position="108"/>
    </location>
</feature>
<evidence type="ECO:0000259" key="3">
    <source>
        <dbReference type="SMART" id="SM00181"/>
    </source>
</evidence>
<dbReference type="EMBL" id="KU285280">
    <property type="protein sequence ID" value="AND94995.1"/>
    <property type="molecule type" value="Genomic_DNA"/>
</dbReference>
<keyword evidence="2" id="KW-0732">Signal</keyword>
<feature type="transmembrane region" description="Helical" evidence="1">
    <location>
        <begin position="201"/>
        <end position="222"/>
    </location>
</feature>
<dbReference type="GO" id="GO:0016020">
    <property type="term" value="C:membrane"/>
    <property type="evidence" value="ECO:0007669"/>
    <property type="project" value="InterPro"/>
</dbReference>
<dbReference type="VEuPathDB" id="PlasmoDB:PKA1H_060020700"/>
<evidence type="ECO:0000313" key="4">
    <source>
        <dbReference type="EMBL" id="AND94995.1"/>
    </source>
</evidence>
<dbReference type="Gene3D" id="2.90.20.10">
    <property type="entry name" value="Plasmodium vivax P25 domain"/>
    <property type="match status" value="1"/>
</dbReference>
<dbReference type="Pfam" id="PF06247">
    <property type="entry name" value="Plasmod_Pvs28"/>
    <property type="match status" value="4"/>
</dbReference>
<dbReference type="InterPro" id="IPR000742">
    <property type="entry name" value="EGF"/>
</dbReference>
<feature type="chain" id="PRO_5008517441" evidence="2">
    <location>
        <begin position="23"/>
        <end position="226"/>
    </location>
</feature>
<name>A0A1B0WVR0_PLAKN</name>
<evidence type="ECO:0000256" key="1">
    <source>
        <dbReference type="SAM" id="Phobius"/>
    </source>
</evidence>
<dbReference type="InterPro" id="IPR010423">
    <property type="entry name" value="Pvs25/Psv28_EGF"/>
</dbReference>
<evidence type="ECO:0000256" key="2">
    <source>
        <dbReference type="SAM" id="SignalP"/>
    </source>
</evidence>
<dbReference type="AlphaFoldDB" id="A0A1B0WVR0"/>